<keyword evidence="3" id="KW-1185">Reference proteome</keyword>
<feature type="non-terminal residue" evidence="2">
    <location>
        <position position="41"/>
    </location>
</feature>
<proteinExistence type="predicted"/>
<evidence type="ECO:0000313" key="2">
    <source>
        <dbReference type="EMBL" id="MDX8335196.1"/>
    </source>
</evidence>
<comment type="caution">
    <text evidence="2">The sequence shown here is derived from an EMBL/GenBank/DDBJ whole genome shotgun (WGS) entry which is preliminary data.</text>
</comment>
<feature type="transmembrane region" description="Helical" evidence="1">
    <location>
        <begin position="9"/>
        <end position="26"/>
    </location>
</feature>
<name>A0ABU4W9D2_9FUSO</name>
<organism evidence="2 3">
    <name type="scientific">Candidatus Cetobacterium colombiensis</name>
    <dbReference type="NCBI Taxonomy" id="3073100"/>
    <lineage>
        <taxon>Bacteria</taxon>
        <taxon>Fusobacteriati</taxon>
        <taxon>Fusobacteriota</taxon>
        <taxon>Fusobacteriia</taxon>
        <taxon>Fusobacteriales</taxon>
        <taxon>Fusobacteriaceae</taxon>
        <taxon>Cetobacterium</taxon>
    </lineage>
</organism>
<evidence type="ECO:0000256" key="1">
    <source>
        <dbReference type="SAM" id="Phobius"/>
    </source>
</evidence>
<dbReference type="Proteomes" id="UP001279681">
    <property type="component" value="Unassembled WGS sequence"/>
</dbReference>
<reference evidence="3" key="1">
    <citation type="submission" date="2023-07" db="EMBL/GenBank/DDBJ databases">
        <authorList>
            <person name="Colorado M.A."/>
            <person name="Villamil L.M."/>
            <person name="Melo J.F."/>
            <person name="Rodriguez J.A."/>
            <person name="Ruiz R.Y."/>
        </authorList>
    </citation>
    <scope>NUCLEOTIDE SEQUENCE [LARGE SCALE GENOMIC DNA]</scope>
    <source>
        <strain evidence="3">C33</strain>
    </source>
</reference>
<keyword evidence="1" id="KW-0472">Membrane</keyword>
<evidence type="ECO:0000313" key="3">
    <source>
        <dbReference type="Proteomes" id="UP001279681"/>
    </source>
</evidence>
<gene>
    <name evidence="2" type="ORF">RFV38_01605</name>
</gene>
<accession>A0ABU4W9D2</accession>
<protein>
    <submittedName>
        <fullName evidence="2">ABC transporter permease</fullName>
    </submittedName>
</protein>
<sequence length="41" mass="4486">MIVSILEQSLILGIMVLGIYITYRVLDFPDLSTDGTFPLGA</sequence>
<dbReference type="EMBL" id="JAVIKH010000002">
    <property type="protein sequence ID" value="MDX8335196.1"/>
    <property type="molecule type" value="Genomic_DNA"/>
</dbReference>
<keyword evidence="1" id="KW-0812">Transmembrane</keyword>
<keyword evidence="1" id="KW-1133">Transmembrane helix</keyword>